<sequence length="314" mass="35420">MQGYRAIAPRKSVKHFVWKEIAKRQWEERMRAENLNQELRSCLEVESVVHQQLELLRQCLPDENASSNLFMSKVIPRINPVPNDDVVFNKLLTSAEDTLAEIDIVLRGAAYQDRNANYVDASVFQINTNTQAFVVNSSMTMPFCIQVVSRSIWKVLSSDNIKKYCYYHQVVQKSETSIAYTFGCQQTSQGVAADIHGKYVVCRFVDGKRIVIVLVGIFEPVKVNGLPYKGIRCRQTAWIELTNSGDTHTRSRSQCRFTVELGSADPTGQLPYTPLFDVVKAVHEVVSTAVASLLEKVLIEEDWNLNGDPDSVAV</sequence>
<gene>
    <name evidence="1" type="ORF">PHMEG_00024666</name>
</gene>
<dbReference type="PANTHER" id="PTHR35796">
    <property type="entry name" value="HYPOTHETICAL CYTOSOLIC PROTEIN"/>
    <property type="match status" value="1"/>
</dbReference>
<dbReference type="AlphaFoldDB" id="A0A225VF70"/>
<evidence type="ECO:0000313" key="1">
    <source>
        <dbReference type="EMBL" id="OWZ03579.1"/>
    </source>
</evidence>
<dbReference type="Proteomes" id="UP000198211">
    <property type="component" value="Unassembled WGS sequence"/>
</dbReference>
<proteinExistence type="predicted"/>
<evidence type="ECO:0008006" key="3">
    <source>
        <dbReference type="Google" id="ProtNLM"/>
    </source>
</evidence>
<dbReference type="OrthoDB" id="129281at2759"/>
<organism evidence="1 2">
    <name type="scientific">Phytophthora megakarya</name>
    <dbReference type="NCBI Taxonomy" id="4795"/>
    <lineage>
        <taxon>Eukaryota</taxon>
        <taxon>Sar</taxon>
        <taxon>Stramenopiles</taxon>
        <taxon>Oomycota</taxon>
        <taxon>Peronosporomycetes</taxon>
        <taxon>Peronosporales</taxon>
        <taxon>Peronosporaceae</taxon>
        <taxon>Phytophthora</taxon>
    </lineage>
</organism>
<evidence type="ECO:0000313" key="2">
    <source>
        <dbReference type="Proteomes" id="UP000198211"/>
    </source>
</evidence>
<dbReference type="EMBL" id="NBNE01005437">
    <property type="protein sequence ID" value="OWZ03579.1"/>
    <property type="molecule type" value="Genomic_DNA"/>
</dbReference>
<comment type="caution">
    <text evidence="1">The sequence shown here is derived from an EMBL/GenBank/DDBJ whole genome shotgun (WGS) entry which is preliminary data.</text>
</comment>
<dbReference type="PANTHER" id="PTHR35796:SF3">
    <property type="entry name" value="BHLH DOMAIN-CONTAINING PROTEIN"/>
    <property type="match status" value="1"/>
</dbReference>
<accession>A0A225VF70</accession>
<keyword evidence="2" id="KW-1185">Reference proteome</keyword>
<protein>
    <recommendedName>
        <fullName evidence="3">M96 mating-specific protein</fullName>
    </recommendedName>
</protein>
<name>A0A225VF70_9STRA</name>
<reference evidence="2" key="1">
    <citation type="submission" date="2017-03" db="EMBL/GenBank/DDBJ databases">
        <title>Phytopthora megakarya and P. palmivora, two closely related causual agents of cacao black pod achieved similar genome size and gene model numbers by different mechanisms.</title>
        <authorList>
            <person name="Ali S."/>
            <person name="Shao J."/>
            <person name="Larry D.J."/>
            <person name="Kronmiller B."/>
            <person name="Shen D."/>
            <person name="Strem M.D."/>
            <person name="Melnick R.L."/>
            <person name="Guiltinan M.J."/>
            <person name="Tyler B.M."/>
            <person name="Meinhardt L.W."/>
            <person name="Bailey B.A."/>
        </authorList>
    </citation>
    <scope>NUCLEOTIDE SEQUENCE [LARGE SCALE GENOMIC DNA]</scope>
    <source>
        <strain evidence="2">zdho120</strain>
    </source>
</reference>